<name>A0A9N9L729_9HELO</name>
<dbReference type="EMBL" id="CAJVRL010000115">
    <property type="protein sequence ID" value="CAG8961615.1"/>
    <property type="molecule type" value="Genomic_DNA"/>
</dbReference>
<dbReference type="AlphaFoldDB" id="A0A9N9L729"/>
<keyword evidence="8" id="KW-1185">Reference proteome</keyword>
<feature type="transmembrane region" description="Helical" evidence="5">
    <location>
        <begin position="102"/>
        <end position="119"/>
    </location>
</feature>
<keyword evidence="3 5" id="KW-1133">Transmembrane helix</keyword>
<proteinExistence type="predicted"/>
<dbReference type="Pfam" id="PF02656">
    <property type="entry name" value="DUF202"/>
    <property type="match status" value="1"/>
</dbReference>
<evidence type="ECO:0000256" key="1">
    <source>
        <dbReference type="ARBA" id="ARBA00004127"/>
    </source>
</evidence>
<gene>
    <name evidence="7" type="ORF">HYFRA_00006152</name>
</gene>
<dbReference type="InterPro" id="IPR003807">
    <property type="entry name" value="DUF202"/>
</dbReference>
<dbReference type="OrthoDB" id="5525680at2759"/>
<protein>
    <recommendedName>
        <fullName evidence="6">DUF202 domain-containing protein</fullName>
    </recommendedName>
</protein>
<keyword evidence="2 5" id="KW-0812">Transmembrane</keyword>
<evidence type="ECO:0000313" key="8">
    <source>
        <dbReference type="Proteomes" id="UP000696280"/>
    </source>
</evidence>
<dbReference type="PANTHER" id="PTHR34187:SF3">
    <property type="entry name" value="DUF DOMAIN PROTEIN (AFU_ORTHOLOGUE AFUA_6G11150)"/>
    <property type="match status" value="1"/>
</dbReference>
<evidence type="ECO:0000313" key="7">
    <source>
        <dbReference type="EMBL" id="CAG8961615.1"/>
    </source>
</evidence>
<keyword evidence="4 5" id="KW-0472">Membrane</keyword>
<evidence type="ECO:0000256" key="2">
    <source>
        <dbReference type="ARBA" id="ARBA00022692"/>
    </source>
</evidence>
<dbReference type="GO" id="GO:0012505">
    <property type="term" value="C:endomembrane system"/>
    <property type="evidence" value="ECO:0007669"/>
    <property type="project" value="UniProtKB-SubCell"/>
</dbReference>
<dbReference type="Proteomes" id="UP000696280">
    <property type="component" value="Unassembled WGS sequence"/>
</dbReference>
<dbReference type="PANTHER" id="PTHR34187">
    <property type="entry name" value="FGR18P"/>
    <property type="match status" value="1"/>
</dbReference>
<evidence type="ECO:0000256" key="4">
    <source>
        <dbReference type="ARBA" id="ARBA00023136"/>
    </source>
</evidence>
<feature type="domain" description="DUF202" evidence="6">
    <location>
        <begin position="87"/>
        <end position="158"/>
    </location>
</feature>
<evidence type="ECO:0000256" key="5">
    <source>
        <dbReference type="SAM" id="Phobius"/>
    </source>
</evidence>
<reference evidence="7" key="1">
    <citation type="submission" date="2021-07" db="EMBL/GenBank/DDBJ databases">
        <authorList>
            <person name="Durling M."/>
        </authorList>
    </citation>
    <scope>NUCLEOTIDE SEQUENCE</scope>
</reference>
<comment type="subcellular location">
    <subcellularLocation>
        <location evidence="1">Endomembrane system</location>
        <topology evidence="1">Multi-pass membrane protein</topology>
    </subcellularLocation>
</comment>
<accession>A0A9N9L729</accession>
<feature type="transmembrane region" description="Helical" evidence="5">
    <location>
        <begin position="174"/>
        <end position="194"/>
    </location>
</feature>
<sequence>MSIDLKVTSTPICTSNPIAIPIPINMVQNGDEEEAPITNDYSPLGLPIHPTPVDVTLHAHRKRDASVFCFPPLVGPLLFDNTDSDARDHCANERTFLSYLRLSIYMSVVAIAIVVSFHVKRQPTKAEMRMAKPLGIVFWCLSVTCLVLGLGNYMKTVNKYSRRAAIVQTGWKTQTVLSVIATSIVGVCIVFLATNSQRRN</sequence>
<evidence type="ECO:0000259" key="6">
    <source>
        <dbReference type="Pfam" id="PF02656"/>
    </source>
</evidence>
<dbReference type="InterPro" id="IPR052053">
    <property type="entry name" value="IM_YidH-like"/>
</dbReference>
<comment type="caution">
    <text evidence="7">The sequence shown here is derived from an EMBL/GenBank/DDBJ whole genome shotgun (WGS) entry which is preliminary data.</text>
</comment>
<evidence type="ECO:0000256" key="3">
    <source>
        <dbReference type="ARBA" id="ARBA00022989"/>
    </source>
</evidence>
<organism evidence="7 8">
    <name type="scientific">Hymenoscyphus fraxineus</name>
    <dbReference type="NCBI Taxonomy" id="746836"/>
    <lineage>
        <taxon>Eukaryota</taxon>
        <taxon>Fungi</taxon>
        <taxon>Dikarya</taxon>
        <taxon>Ascomycota</taxon>
        <taxon>Pezizomycotina</taxon>
        <taxon>Leotiomycetes</taxon>
        <taxon>Helotiales</taxon>
        <taxon>Helotiaceae</taxon>
        <taxon>Hymenoscyphus</taxon>
    </lineage>
</organism>
<feature type="transmembrane region" description="Helical" evidence="5">
    <location>
        <begin position="131"/>
        <end position="154"/>
    </location>
</feature>